<feature type="binding site" evidence="9">
    <location>
        <begin position="106"/>
        <end position="113"/>
    </location>
    <ligand>
        <name>GTP</name>
        <dbReference type="ChEBI" id="CHEBI:37565"/>
    </ligand>
</feature>
<keyword evidence="2 9" id="KW-0547">Nucleotide-binding</keyword>
<keyword evidence="12" id="KW-1185">Reference proteome</keyword>
<dbReference type="SUPFAM" id="SSF52540">
    <property type="entry name" value="P-loop containing nucleoside triphosphate hydrolases"/>
    <property type="match status" value="1"/>
</dbReference>
<dbReference type="Gene3D" id="1.10.260.30">
    <property type="entry name" value="Signal recognition particle, SRP54 subunit, M-domain"/>
    <property type="match status" value="1"/>
</dbReference>
<dbReference type="Proteomes" id="UP000295706">
    <property type="component" value="Unassembled WGS sequence"/>
</dbReference>
<evidence type="ECO:0000256" key="9">
    <source>
        <dbReference type="HAMAP-Rule" id="MF_00306"/>
    </source>
</evidence>
<proteinExistence type="inferred from homology"/>
<comment type="function">
    <text evidence="9">Involved in targeting and insertion of nascent membrane proteins into the cytoplasmic membrane. Binds to the hydrophobic signal sequence of the ribosome-nascent chain (RNC) as it emerges from the ribosomes. The SRP-RNC complex is then targeted to the cytoplasmic membrane where it interacts with the SRP receptor FtsY.</text>
</comment>
<evidence type="ECO:0000259" key="10">
    <source>
        <dbReference type="PROSITE" id="PS00300"/>
    </source>
</evidence>
<dbReference type="SUPFAM" id="SSF47446">
    <property type="entry name" value="Signal peptide-binding domain"/>
    <property type="match status" value="1"/>
</dbReference>
<dbReference type="EC" id="3.6.5.4" evidence="9"/>
<dbReference type="Gene3D" id="3.40.50.300">
    <property type="entry name" value="P-loop containing nucleotide triphosphate hydrolases"/>
    <property type="match status" value="1"/>
</dbReference>
<feature type="binding site" evidence="9">
    <location>
        <begin position="246"/>
        <end position="249"/>
    </location>
    <ligand>
        <name>GTP</name>
        <dbReference type="ChEBI" id="CHEBI:37565"/>
    </ligand>
</feature>
<dbReference type="OrthoDB" id="9804720at2"/>
<comment type="subcellular location">
    <subcellularLocation>
        <location evidence="9">Cytoplasm</location>
    </subcellularLocation>
    <text evidence="9">The SRP-RNC complex is targeted to the cytoplasmic membrane.</text>
</comment>
<dbReference type="Pfam" id="PF02978">
    <property type="entry name" value="SRP_SPB"/>
    <property type="match status" value="1"/>
</dbReference>
<dbReference type="GO" id="GO:0008312">
    <property type="term" value="F:7S RNA binding"/>
    <property type="evidence" value="ECO:0007669"/>
    <property type="project" value="InterPro"/>
</dbReference>
<dbReference type="Pfam" id="PF00448">
    <property type="entry name" value="SRP54"/>
    <property type="match status" value="1"/>
</dbReference>
<keyword evidence="4 9" id="KW-0694">RNA-binding</keyword>
<gene>
    <name evidence="9" type="primary">ffh</name>
    <name evidence="11" type="ORF">EZE20_17145</name>
</gene>
<dbReference type="InterPro" id="IPR013822">
    <property type="entry name" value="Signal_recog_particl_SRP54_hlx"/>
</dbReference>
<evidence type="ECO:0000313" key="11">
    <source>
        <dbReference type="EMBL" id="TDB63482.1"/>
    </source>
</evidence>
<dbReference type="InterPro" id="IPR004780">
    <property type="entry name" value="SRP"/>
</dbReference>
<keyword evidence="9" id="KW-0963">Cytoplasm</keyword>
<feature type="binding site" evidence="9">
    <location>
        <begin position="188"/>
        <end position="192"/>
    </location>
    <ligand>
        <name>GTP</name>
        <dbReference type="ChEBI" id="CHEBI:37565"/>
    </ligand>
</feature>
<dbReference type="SMART" id="SM00963">
    <property type="entry name" value="SRP54_N"/>
    <property type="match status" value="1"/>
</dbReference>
<dbReference type="InterPro" id="IPR042101">
    <property type="entry name" value="SRP54_N_sf"/>
</dbReference>
<dbReference type="PANTHER" id="PTHR11564:SF5">
    <property type="entry name" value="SIGNAL RECOGNITION PARTICLE SUBUNIT SRP54"/>
    <property type="match status" value="1"/>
</dbReference>
<dbReference type="SMART" id="SM00962">
    <property type="entry name" value="SRP54"/>
    <property type="match status" value="1"/>
</dbReference>
<evidence type="ECO:0000256" key="5">
    <source>
        <dbReference type="ARBA" id="ARBA00023134"/>
    </source>
</evidence>
<evidence type="ECO:0000256" key="3">
    <source>
        <dbReference type="ARBA" id="ARBA00022801"/>
    </source>
</evidence>
<dbReference type="InterPro" id="IPR036891">
    <property type="entry name" value="Signal_recog_part_SRP54_M_sf"/>
</dbReference>
<organism evidence="11 12">
    <name type="scientific">Arundinibacter roseus</name>
    <dbReference type="NCBI Taxonomy" id="2070510"/>
    <lineage>
        <taxon>Bacteria</taxon>
        <taxon>Pseudomonadati</taxon>
        <taxon>Bacteroidota</taxon>
        <taxon>Cytophagia</taxon>
        <taxon>Cytophagales</taxon>
        <taxon>Spirosomataceae</taxon>
        <taxon>Arundinibacter</taxon>
    </lineage>
</organism>
<dbReference type="Pfam" id="PF02881">
    <property type="entry name" value="SRP54_N"/>
    <property type="match status" value="1"/>
</dbReference>
<comment type="caution">
    <text evidence="11">The sequence shown here is derived from an EMBL/GenBank/DDBJ whole genome shotgun (WGS) entry which is preliminary data.</text>
</comment>
<reference evidence="11 12" key="1">
    <citation type="submission" date="2019-02" db="EMBL/GenBank/DDBJ databases">
        <title>Arundinibacter roseus gen. nov., sp. nov., a new member of the family Cytophagaceae.</title>
        <authorList>
            <person name="Szuroczki S."/>
            <person name="Khayer B."/>
            <person name="Sproer C."/>
            <person name="Toumi M."/>
            <person name="Szabo A."/>
            <person name="Felfoldi T."/>
            <person name="Schumann P."/>
            <person name="Toth E."/>
        </authorList>
    </citation>
    <scope>NUCLEOTIDE SEQUENCE [LARGE SCALE GENOMIC DNA]</scope>
    <source>
        <strain evidence="11 12">DMA-k-7a</strain>
    </source>
</reference>
<comment type="similarity">
    <text evidence="1 9">Belongs to the GTP-binding SRP family. SRP54 subfamily.</text>
</comment>
<evidence type="ECO:0000256" key="8">
    <source>
        <dbReference type="ARBA" id="ARBA00048027"/>
    </source>
</evidence>
<feature type="domain" description="SRP54-type proteins GTP-binding" evidence="10">
    <location>
        <begin position="267"/>
        <end position="280"/>
    </location>
</feature>
<keyword evidence="5 9" id="KW-0342">GTP-binding</keyword>
<evidence type="ECO:0000256" key="7">
    <source>
        <dbReference type="ARBA" id="ARBA00023274"/>
    </source>
</evidence>
<dbReference type="EMBL" id="SMJU01000010">
    <property type="protein sequence ID" value="TDB63482.1"/>
    <property type="molecule type" value="Genomic_DNA"/>
</dbReference>
<dbReference type="InterPro" id="IPR027417">
    <property type="entry name" value="P-loop_NTPase"/>
</dbReference>
<comment type="subunit">
    <text evidence="9">Part of the signal recognition particle protein translocation system, which is composed of SRP and FtsY.</text>
</comment>
<keyword evidence="3 9" id="KW-0378">Hydrolase</keyword>
<evidence type="ECO:0000313" key="12">
    <source>
        <dbReference type="Proteomes" id="UP000295706"/>
    </source>
</evidence>
<dbReference type="CDD" id="cd18539">
    <property type="entry name" value="SRP_G"/>
    <property type="match status" value="1"/>
</dbReference>
<dbReference type="GO" id="GO:0006614">
    <property type="term" value="P:SRP-dependent cotranslational protein targeting to membrane"/>
    <property type="evidence" value="ECO:0007669"/>
    <property type="project" value="InterPro"/>
</dbReference>
<dbReference type="NCBIfam" id="TIGR00959">
    <property type="entry name" value="ffh"/>
    <property type="match status" value="1"/>
</dbReference>
<dbReference type="SMART" id="SM00382">
    <property type="entry name" value="AAA"/>
    <property type="match status" value="1"/>
</dbReference>
<evidence type="ECO:0000256" key="1">
    <source>
        <dbReference type="ARBA" id="ARBA00005450"/>
    </source>
</evidence>
<dbReference type="InterPro" id="IPR022941">
    <property type="entry name" value="SRP54"/>
</dbReference>
<dbReference type="RefSeq" id="WP_132119892.1">
    <property type="nucleotide sequence ID" value="NZ_SMJU01000010.1"/>
</dbReference>
<evidence type="ECO:0000256" key="6">
    <source>
        <dbReference type="ARBA" id="ARBA00023135"/>
    </source>
</evidence>
<accession>A0A4R4KA04</accession>
<dbReference type="GO" id="GO:0048500">
    <property type="term" value="C:signal recognition particle"/>
    <property type="evidence" value="ECO:0007669"/>
    <property type="project" value="UniProtKB-UniRule"/>
</dbReference>
<dbReference type="AlphaFoldDB" id="A0A4R4KA04"/>
<dbReference type="GO" id="GO:0003924">
    <property type="term" value="F:GTPase activity"/>
    <property type="evidence" value="ECO:0007669"/>
    <property type="project" value="UniProtKB-UniRule"/>
</dbReference>
<keyword evidence="6 9" id="KW-0733">Signal recognition particle</keyword>
<dbReference type="PROSITE" id="PS00300">
    <property type="entry name" value="SRP54"/>
    <property type="match status" value="1"/>
</dbReference>
<dbReference type="GO" id="GO:0005525">
    <property type="term" value="F:GTP binding"/>
    <property type="evidence" value="ECO:0007669"/>
    <property type="project" value="UniProtKB-UniRule"/>
</dbReference>
<dbReference type="HAMAP" id="MF_00306">
    <property type="entry name" value="SRP54"/>
    <property type="match status" value="1"/>
</dbReference>
<evidence type="ECO:0000256" key="4">
    <source>
        <dbReference type="ARBA" id="ARBA00022884"/>
    </source>
</evidence>
<protein>
    <recommendedName>
        <fullName evidence="9">Signal recognition particle protein</fullName>
        <ecNumber evidence="9">3.6.5.4</ecNumber>
    </recommendedName>
    <alternativeName>
        <fullName evidence="9">Fifty-four homolog</fullName>
    </alternativeName>
</protein>
<dbReference type="Gene3D" id="1.20.120.140">
    <property type="entry name" value="Signal recognition particle SRP54, nucleotide-binding domain"/>
    <property type="match status" value="1"/>
</dbReference>
<dbReference type="InterPro" id="IPR003593">
    <property type="entry name" value="AAA+_ATPase"/>
</dbReference>
<sequence>MFENLQDKLNTAFRTLKGKDRISDINVAATTKEVRRALVDADVNFKVAKDITDRIKDKAIDRKILISVEPGQMFVKIVQEELTELMGGKAESINIKGDPAVVLIAGLQGSGKTTFSGKLASMLKKQGRSVLLTACDVYRPAAIEQLKVLGEQIGVEVYAEPDNKNAVDIATNAMAYARKMGKKIVIVDTAGRLAVDEVMMQEVADIKAAVKPTEILFVVDSMTGQDAVNTAKTFNERLNFDGVVLTKLDGDARGGAALSIRQVVEKPIKFISTGEKMEALDAFYPDRMASRILGMGDVVSLVERAQQAFDEDEAKRINAKMRQNKFDFDDFLGQLQQIKKMGNVKDLIGMIPGMGSAMKDLDIDNDSFKPIEAIIQSMTKAERETPELIDGSRKKRIANGSGTSIQQVNNLIKQFDEMRRMMKKMNTMQAPAAMKKALRR</sequence>
<dbReference type="InterPro" id="IPR004125">
    <property type="entry name" value="Signal_recog_particle_SRP54_M"/>
</dbReference>
<name>A0A4R4KA04_9BACT</name>
<keyword evidence="7 9" id="KW-0687">Ribonucleoprotein</keyword>
<dbReference type="PANTHER" id="PTHR11564">
    <property type="entry name" value="SIGNAL RECOGNITION PARTICLE 54K PROTEIN SRP54"/>
    <property type="match status" value="1"/>
</dbReference>
<dbReference type="FunFam" id="3.40.50.300:FF:000022">
    <property type="entry name" value="Signal recognition particle 54 kDa subunit"/>
    <property type="match status" value="1"/>
</dbReference>
<comment type="domain">
    <text evidence="9">Composed of three domains: the N-terminal N domain, which is responsible for interactions with the ribosome, the central G domain, which binds GTP, and the C-terminal M domain, which binds the RNA and the signal sequence of the RNC.</text>
</comment>
<evidence type="ECO:0000256" key="2">
    <source>
        <dbReference type="ARBA" id="ARBA00022741"/>
    </source>
</evidence>
<comment type="catalytic activity">
    <reaction evidence="8 9">
        <text>GTP + H2O = GDP + phosphate + H(+)</text>
        <dbReference type="Rhea" id="RHEA:19669"/>
        <dbReference type="ChEBI" id="CHEBI:15377"/>
        <dbReference type="ChEBI" id="CHEBI:15378"/>
        <dbReference type="ChEBI" id="CHEBI:37565"/>
        <dbReference type="ChEBI" id="CHEBI:43474"/>
        <dbReference type="ChEBI" id="CHEBI:58189"/>
        <dbReference type="EC" id="3.6.5.4"/>
    </reaction>
</comment>
<dbReference type="InterPro" id="IPR000897">
    <property type="entry name" value="SRP54_GTPase_dom"/>
</dbReference>